<dbReference type="Proteomes" id="UP000193866">
    <property type="component" value="Unassembled WGS sequence"/>
</dbReference>
<organism evidence="5 6">
    <name type="scientific">Mycolicibacter longobardus</name>
    <dbReference type="NCBI Taxonomy" id="1108812"/>
    <lineage>
        <taxon>Bacteria</taxon>
        <taxon>Bacillati</taxon>
        <taxon>Actinomycetota</taxon>
        <taxon>Actinomycetes</taxon>
        <taxon>Mycobacteriales</taxon>
        <taxon>Mycobacteriaceae</taxon>
        <taxon>Mycolicibacter</taxon>
    </lineage>
</organism>
<evidence type="ECO:0000313" key="6">
    <source>
        <dbReference type="Proteomes" id="UP000193866"/>
    </source>
</evidence>
<proteinExistence type="predicted"/>
<dbReference type="InterPro" id="IPR001078">
    <property type="entry name" value="2-oxoacid_DH_actylTfrase"/>
</dbReference>
<dbReference type="GO" id="GO:0005737">
    <property type="term" value="C:cytoplasm"/>
    <property type="evidence" value="ECO:0007669"/>
    <property type="project" value="TreeGrafter"/>
</dbReference>
<evidence type="ECO:0000256" key="1">
    <source>
        <dbReference type="ARBA" id="ARBA00001938"/>
    </source>
</evidence>
<dbReference type="PANTHER" id="PTHR43178">
    <property type="entry name" value="DIHYDROLIPOAMIDE ACETYLTRANSFERASE COMPONENT OF PYRUVATE DEHYDROGENASE COMPLEX"/>
    <property type="match status" value="1"/>
</dbReference>
<gene>
    <name evidence="5" type="ORF">AWC16_03120</name>
</gene>
<dbReference type="STRING" id="1108812.AWC16_03120"/>
<dbReference type="OrthoDB" id="9805770at2"/>
<dbReference type="Gene3D" id="3.30.559.10">
    <property type="entry name" value="Chloramphenicol acetyltransferase-like domain"/>
    <property type="match status" value="1"/>
</dbReference>
<dbReference type="AlphaFoldDB" id="A0A1X1YRX0"/>
<dbReference type="Pfam" id="PF00198">
    <property type="entry name" value="2-oxoacid_dh"/>
    <property type="match status" value="1"/>
</dbReference>
<reference evidence="5 6" key="1">
    <citation type="submission" date="2016-01" db="EMBL/GenBank/DDBJ databases">
        <title>The new phylogeny of the genus Mycobacterium.</title>
        <authorList>
            <person name="Tarcisio F."/>
            <person name="Conor M."/>
            <person name="Antonella G."/>
            <person name="Elisabetta G."/>
            <person name="Giulia F.S."/>
            <person name="Sara T."/>
            <person name="Anna F."/>
            <person name="Clotilde B."/>
            <person name="Roberto B."/>
            <person name="Veronica D.S."/>
            <person name="Fabio R."/>
            <person name="Monica P."/>
            <person name="Olivier J."/>
            <person name="Enrico T."/>
            <person name="Nicola S."/>
        </authorList>
    </citation>
    <scope>NUCLEOTIDE SEQUENCE [LARGE SCALE GENOMIC DNA]</scope>
    <source>
        <strain evidence="5 6">DSM 45394</strain>
    </source>
</reference>
<dbReference type="InterPro" id="IPR023213">
    <property type="entry name" value="CAT-like_dom_sf"/>
</dbReference>
<name>A0A1X1YRX0_9MYCO</name>
<feature type="domain" description="2-oxoacid dehydrogenase acyltransferase catalytic" evidence="4">
    <location>
        <begin position="2"/>
        <end position="193"/>
    </location>
</feature>
<dbReference type="GO" id="GO:0031405">
    <property type="term" value="F:lipoic acid binding"/>
    <property type="evidence" value="ECO:0007669"/>
    <property type="project" value="TreeGrafter"/>
</dbReference>
<dbReference type="InterPro" id="IPR050743">
    <property type="entry name" value="2-oxoacid_DH_E2_comp"/>
</dbReference>
<dbReference type="EMBL" id="LQPG01000007">
    <property type="protein sequence ID" value="ORW13773.1"/>
    <property type="molecule type" value="Genomic_DNA"/>
</dbReference>
<protein>
    <recommendedName>
        <fullName evidence="4">2-oxoacid dehydrogenase acyltransferase catalytic domain-containing protein</fullName>
    </recommendedName>
</protein>
<evidence type="ECO:0000256" key="3">
    <source>
        <dbReference type="ARBA" id="ARBA00023315"/>
    </source>
</evidence>
<dbReference type="SUPFAM" id="SSF52777">
    <property type="entry name" value="CoA-dependent acyltransferases"/>
    <property type="match status" value="1"/>
</dbReference>
<comment type="cofactor">
    <cofactor evidence="1">
        <name>(R)-lipoate</name>
        <dbReference type="ChEBI" id="CHEBI:83088"/>
    </cofactor>
</comment>
<keyword evidence="6" id="KW-1185">Reference proteome</keyword>
<dbReference type="GO" id="GO:0016407">
    <property type="term" value="F:acetyltransferase activity"/>
    <property type="evidence" value="ECO:0007669"/>
    <property type="project" value="TreeGrafter"/>
</dbReference>
<sequence>MSLSPMRRAVAATMTASAAIPQFTLEARADASAARQHAGDISVEDVVIAAAAQALTRHRRLNASFGDSIEEHPEINIGVAIAVDDGIVAPAVRDADQLTIAGIRKERRRLVDTARAGTLRPAELYSATFTISNLGAHRIRRFHALVIPPQAAILAVGALDRRNRLWLSLSVDHRVTDGVPAARFLTDVVDTIEGGLG</sequence>
<dbReference type="RefSeq" id="WP_085263070.1">
    <property type="nucleotide sequence ID" value="NZ_JACKVG010000012.1"/>
</dbReference>
<evidence type="ECO:0000256" key="2">
    <source>
        <dbReference type="ARBA" id="ARBA00022679"/>
    </source>
</evidence>
<accession>A0A1X1YRX0</accession>
<dbReference type="PANTHER" id="PTHR43178:SF5">
    <property type="entry name" value="LIPOAMIDE ACYLTRANSFERASE COMPONENT OF BRANCHED-CHAIN ALPHA-KETO ACID DEHYDROGENASE COMPLEX, MITOCHONDRIAL"/>
    <property type="match status" value="1"/>
</dbReference>
<evidence type="ECO:0000313" key="5">
    <source>
        <dbReference type="EMBL" id="ORW13773.1"/>
    </source>
</evidence>
<keyword evidence="3" id="KW-0012">Acyltransferase</keyword>
<keyword evidence="2" id="KW-0808">Transferase</keyword>
<evidence type="ECO:0000259" key="4">
    <source>
        <dbReference type="Pfam" id="PF00198"/>
    </source>
</evidence>
<comment type="caution">
    <text evidence="5">The sequence shown here is derived from an EMBL/GenBank/DDBJ whole genome shotgun (WGS) entry which is preliminary data.</text>
</comment>